<protein>
    <submittedName>
        <fullName evidence="2">Glyoxalase</fullName>
    </submittedName>
</protein>
<dbReference type="Pfam" id="PF00903">
    <property type="entry name" value="Glyoxalase"/>
    <property type="match status" value="1"/>
</dbReference>
<gene>
    <name evidence="2" type="ORF">HMI46_06915</name>
</gene>
<dbReference type="Proteomes" id="UP000552038">
    <property type="component" value="Unassembled WGS sequence"/>
</dbReference>
<dbReference type="AlphaFoldDB" id="A0AAP7DH78"/>
<evidence type="ECO:0000313" key="3">
    <source>
        <dbReference type="Proteomes" id="UP000552038"/>
    </source>
</evidence>
<dbReference type="EMBL" id="JABFOR010000006">
    <property type="protein sequence ID" value="NOJ70282.1"/>
    <property type="molecule type" value="Genomic_DNA"/>
</dbReference>
<dbReference type="RefSeq" id="WP_171415769.1">
    <property type="nucleotide sequence ID" value="NZ_JABFOR010000006.1"/>
</dbReference>
<proteinExistence type="predicted"/>
<dbReference type="InterPro" id="IPR004360">
    <property type="entry name" value="Glyas_Fos-R_dOase_dom"/>
</dbReference>
<name>A0AAP7DH78_PAEAL</name>
<evidence type="ECO:0000259" key="1">
    <source>
        <dbReference type="PROSITE" id="PS51819"/>
    </source>
</evidence>
<dbReference type="InterPro" id="IPR029068">
    <property type="entry name" value="Glyas_Bleomycin-R_OHBP_Dase"/>
</dbReference>
<dbReference type="PROSITE" id="PS51819">
    <property type="entry name" value="VOC"/>
    <property type="match status" value="1"/>
</dbReference>
<organism evidence="2 3">
    <name type="scientific">Paenibacillus alvei</name>
    <name type="common">Bacillus alvei</name>
    <dbReference type="NCBI Taxonomy" id="44250"/>
    <lineage>
        <taxon>Bacteria</taxon>
        <taxon>Bacillati</taxon>
        <taxon>Bacillota</taxon>
        <taxon>Bacilli</taxon>
        <taxon>Bacillales</taxon>
        <taxon>Paenibacillaceae</taxon>
        <taxon>Paenibacillus</taxon>
    </lineage>
</organism>
<accession>A0AAP7DH78</accession>
<dbReference type="InterPro" id="IPR037523">
    <property type="entry name" value="VOC_core"/>
</dbReference>
<comment type="caution">
    <text evidence="2">The sequence shown here is derived from an EMBL/GenBank/DDBJ whole genome shotgun (WGS) entry which is preliminary data.</text>
</comment>
<dbReference type="SUPFAM" id="SSF54593">
    <property type="entry name" value="Glyoxalase/Bleomycin resistance protein/Dihydroxybiphenyl dioxygenase"/>
    <property type="match status" value="1"/>
</dbReference>
<reference evidence="2 3" key="1">
    <citation type="submission" date="2020-05" db="EMBL/GenBank/DDBJ databases">
        <title>Whole genome sequencing and identification of novel metabolites from Paenibacillus alvei strain JR949.</title>
        <authorList>
            <person name="Rajendhran J."/>
            <person name="Sree Pranav P."/>
            <person name="Mahalakshmi B."/>
            <person name="Karthikeyan R."/>
        </authorList>
    </citation>
    <scope>NUCLEOTIDE SEQUENCE [LARGE SCALE GENOMIC DNA]</scope>
    <source>
        <strain evidence="2 3">JR949</strain>
    </source>
</reference>
<sequence length="226" mass="25797">MRIAEITLQTDRLHEMKQFYSVVLEFPIEEETTESFTVQAGQSRLIFQQSFSSKGFYHFAFTIPANQLEEAGQWVQRKGISLYTKDNKNQYFFEDWNATAFYFYDPQGNLVEFIAHHALQNAAQSPFGAHSMIRISEIGLPLYQFEEGLARICEDFSLQVWRGGSKQFAGVGDEEGLFILIDMTRPWFPDGRMPVVAPVKVVIEGKANHFVELSGLPYHLGSATVH</sequence>
<dbReference type="Gene3D" id="3.10.180.10">
    <property type="entry name" value="2,3-Dihydroxybiphenyl 1,2-Dioxygenase, domain 1"/>
    <property type="match status" value="1"/>
</dbReference>
<feature type="domain" description="VOC" evidence="1">
    <location>
        <begin position="2"/>
        <end position="116"/>
    </location>
</feature>
<evidence type="ECO:0000313" key="2">
    <source>
        <dbReference type="EMBL" id="NOJ70282.1"/>
    </source>
</evidence>